<reference evidence="2" key="1">
    <citation type="submission" date="2018-11" db="EMBL/GenBank/DDBJ databases">
        <title>A distinct lineage of giant viruses engineers rhodopsin photosystems in predatory marine eukaryotes.</title>
        <authorList>
            <person name="Needham D.M."/>
            <person name="Yoshizawa S."/>
            <person name="Hosaka T."/>
            <person name="Poirier C."/>
            <person name="Choi C.-J."/>
            <person name="Hehenberger E."/>
            <person name="Irwin N.A.T."/>
            <person name="Wilken S."/>
            <person name="Yung C.-M."/>
            <person name="Bachy C."/>
            <person name="Kurihara R."/>
            <person name="Nakajima Y."/>
            <person name="Kojima K."/>
            <person name="Kimura-Someya T."/>
            <person name="Leonard G."/>
            <person name="Malmstrom R.R."/>
            <person name="Mende D."/>
            <person name="Olson D.K."/>
            <person name="Sudo Y."/>
            <person name="Sudek S."/>
            <person name="Richards T.A."/>
            <person name="DeLong E.F."/>
            <person name="Keeling P.J."/>
            <person name="Santoro A.E."/>
            <person name="Shirouzu M."/>
            <person name="Iwasaki W."/>
            <person name="Worden A.Z."/>
        </authorList>
    </citation>
    <scope>NUCLEOTIDE SEQUENCE</scope>
</reference>
<dbReference type="EMBL" id="MK250085">
    <property type="protein sequence ID" value="QDY51754.1"/>
    <property type="molecule type" value="Genomic_DNA"/>
</dbReference>
<proteinExistence type="predicted"/>
<evidence type="ECO:0000313" key="2">
    <source>
        <dbReference type="EMBL" id="QDY51754.1"/>
    </source>
</evidence>
<keyword evidence="1" id="KW-0812">Transmembrane</keyword>
<name>A0A5B8IPB6_9VIRU</name>
<keyword evidence="1" id="KW-0472">Membrane</keyword>
<gene>
    <name evidence="2" type="ORF">1_139</name>
</gene>
<protein>
    <submittedName>
        <fullName evidence="2">Uncharacterized protein</fullName>
    </submittedName>
</protein>
<organism evidence="2">
    <name type="scientific">Mimiviridae sp. ChoanoV1</name>
    <dbReference type="NCBI Taxonomy" id="2596887"/>
    <lineage>
        <taxon>Viruses</taxon>
        <taxon>Varidnaviria</taxon>
        <taxon>Bamfordvirae</taxon>
        <taxon>Nucleocytoviricota</taxon>
        <taxon>Megaviricetes</taxon>
        <taxon>Imitervirales</taxon>
        <taxon>Schizomimiviridae</taxon>
    </lineage>
</organism>
<sequence>MNKVNKNKELVSYLIIIALIFVLCAVSYYTYKKEKYYQNNNSVYVEKEQNYGCKSNELKNRIVIFYKKLNDYQKIYKEKIIALHKYEDLSEELIDSQKELKKSEDVLRECLPNFSV</sequence>
<feature type="transmembrane region" description="Helical" evidence="1">
    <location>
        <begin position="12"/>
        <end position="31"/>
    </location>
</feature>
<keyword evidence="1" id="KW-1133">Transmembrane helix</keyword>
<evidence type="ECO:0000256" key="1">
    <source>
        <dbReference type="SAM" id="Phobius"/>
    </source>
</evidence>
<accession>A0A5B8IPB6</accession>